<reference evidence="8 9" key="1">
    <citation type="submission" date="2017-06" db="EMBL/GenBank/DDBJ databases">
        <authorList>
            <person name="Kim H.J."/>
            <person name="Triplett B.A."/>
        </authorList>
    </citation>
    <scope>NUCLEOTIDE SEQUENCE [LARGE SCALE GENOMIC DNA]</scope>
    <source>
        <strain evidence="8 9">DSM 14713</strain>
    </source>
</reference>
<feature type="region of interest" description="Disordered" evidence="5">
    <location>
        <begin position="492"/>
        <end position="514"/>
    </location>
</feature>
<dbReference type="InterPro" id="IPR003661">
    <property type="entry name" value="HisK_dim/P_dom"/>
</dbReference>
<dbReference type="InterPro" id="IPR001789">
    <property type="entry name" value="Sig_transdc_resp-reg_receiver"/>
</dbReference>
<gene>
    <name evidence="8" type="ORF">MEBOL_004874</name>
</gene>
<evidence type="ECO:0000256" key="3">
    <source>
        <dbReference type="ARBA" id="ARBA00022553"/>
    </source>
</evidence>
<evidence type="ECO:0000256" key="6">
    <source>
        <dbReference type="SAM" id="Phobius"/>
    </source>
</evidence>
<dbReference type="PANTHER" id="PTHR44591:SF3">
    <property type="entry name" value="RESPONSE REGULATORY DOMAIN-CONTAINING PROTEIN"/>
    <property type="match status" value="1"/>
</dbReference>
<dbReference type="EMBL" id="CP022163">
    <property type="protein sequence ID" value="ATB31411.1"/>
    <property type="molecule type" value="Genomic_DNA"/>
</dbReference>
<dbReference type="InterPro" id="IPR036097">
    <property type="entry name" value="HisK_dim/P_sf"/>
</dbReference>
<dbReference type="PANTHER" id="PTHR44591">
    <property type="entry name" value="STRESS RESPONSE REGULATOR PROTEIN 1"/>
    <property type="match status" value="1"/>
</dbReference>
<keyword evidence="3 4" id="KW-0597">Phosphoprotein</keyword>
<dbReference type="InterPro" id="IPR050595">
    <property type="entry name" value="Bact_response_regulator"/>
</dbReference>
<dbReference type="InterPro" id="IPR011006">
    <property type="entry name" value="CheY-like_superfamily"/>
</dbReference>
<feature type="modified residue" description="4-aspartylphosphate" evidence="4">
    <location>
        <position position="421"/>
    </location>
</feature>
<dbReference type="CDD" id="cd00082">
    <property type="entry name" value="HisKA"/>
    <property type="match status" value="1"/>
</dbReference>
<feature type="domain" description="Response regulatory" evidence="7">
    <location>
        <begin position="372"/>
        <end position="488"/>
    </location>
</feature>
<dbReference type="SMART" id="SM00448">
    <property type="entry name" value="REC"/>
    <property type="match status" value="1"/>
</dbReference>
<evidence type="ECO:0000259" key="7">
    <source>
        <dbReference type="PROSITE" id="PS50110"/>
    </source>
</evidence>
<sequence>MGARSVSGRAAHDVRLGLRRLPLRLRWTLAGGLACALVALGFFFTFSTHLEARAWRELRVRTQDVARWVALSVESALERGDAVDGQRQVDVLAMVPDALFGVLSREDGTLLAAWHPERVPPAVWKEGGAVVSGMVLARRAVYTPAGVRGTLLVGLSTGVMERELQHLRGLAGLWSLVLWGLGVVALFGLGGPLMRPLERVTEAIERLSRNAPVPGESPEEPGRGEPERLAAALSRLEMGGREQVDVLDTLVGEAREHQERLHVQQGLLDARMRELRLLRDQLVVADRRTSVGTLLAGVAHEINNPLAYITANIQFSLREVQRLEQVGVDPQPEVHSEPGRGSTFTVILPAACSPGRDVAPGGLALARTQRARLLVVDDEPRVGISLRRALSREHEVTVASSAREALARMCQAEPFDVILCDLMMPEMNGMEFFQELERTHSAQAGSVLFLTGGAFTEETRAFLEEHSDRLLRKPMDMDVLRERLRRVIDGQRLAGSTRESGASREEPSNVDLLA</sequence>
<feature type="transmembrane region" description="Helical" evidence="6">
    <location>
        <begin position="170"/>
        <end position="189"/>
    </location>
</feature>
<dbReference type="AlphaFoldDB" id="A0A250IJP4"/>
<evidence type="ECO:0000256" key="5">
    <source>
        <dbReference type="SAM" id="MobiDB-lite"/>
    </source>
</evidence>
<keyword evidence="9" id="KW-1185">Reference proteome</keyword>
<dbReference type="EC" id="2.7.13.3" evidence="2"/>
<dbReference type="PROSITE" id="PS50110">
    <property type="entry name" value="RESPONSE_REGULATORY"/>
    <property type="match status" value="1"/>
</dbReference>
<dbReference type="GO" id="GO:0000155">
    <property type="term" value="F:phosphorelay sensor kinase activity"/>
    <property type="evidence" value="ECO:0007669"/>
    <property type="project" value="InterPro"/>
</dbReference>
<organism evidence="8 9">
    <name type="scientific">Melittangium boletus DSM 14713</name>
    <dbReference type="NCBI Taxonomy" id="1294270"/>
    <lineage>
        <taxon>Bacteria</taxon>
        <taxon>Pseudomonadati</taxon>
        <taxon>Myxococcota</taxon>
        <taxon>Myxococcia</taxon>
        <taxon>Myxococcales</taxon>
        <taxon>Cystobacterineae</taxon>
        <taxon>Archangiaceae</taxon>
        <taxon>Melittangium</taxon>
    </lineage>
</organism>
<dbReference type="CDD" id="cd00156">
    <property type="entry name" value="REC"/>
    <property type="match status" value="1"/>
</dbReference>
<keyword evidence="6" id="KW-0812">Transmembrane</keyword>
<evidence type="ECO:0000256" key="2">
    <source>
        <dbReference type="ARBA" id="ARBA00012438"/>
    </source>
</evidence>
<dbReference type="Gene3D" id="1.10.287.130">
    <property type="match status" value="1"/>
</dbReference>
<feature type="transmembrane region" description="Helical" evidence="6">
    <location>
        <begin position="25"/>
        <end position="46"/>
    </location>
</feature>
<comment type="catalytic activity">
    <reaction evidence="1">
        <text>ATP + protein L-histidine = ADP + protein N-phospho-L-histidine.</text>
        <dbReference type="EC" id="2.7.13.3"/>
    </reaction>
</comment>
<dbReference type="SUPFAM" id="SSF47384">
    <property type="entry name" value="Homodimeric domain of signal transducing histidine kinase"/>
    <property type="match status" value="1"/>
</dbReference>
<dbReference type="Pfam" id="PF00072">
    <property type="entry name" value="Response_reg"/>
    <property type="match status" value="1"/>
</dbReference>
<accession>A0A250IJP4</accession>
<dbReference type="SUPFAM" id="SSF52172">
    <property type="entry name" value="CheY-like"/>
    <property type="match status" value="1"/>
</dbReference>
<dbReference type="Proteomes" id="UP000217289">
    <property type="component" value="Chromosome"/>
</dbReference>
<keyword evidence="6" id="KW-1133">Transmembrane helix</keyword>
<protein>
    <recommendedName>
        <fullName evidence="2">histidine kinase</fullName>
        <ecNumber evidence="2">2.7.13.3</ecNumber>
    </recommendedName>
</protein>
<evidence type="ECO:0000313" key="8">
    <source>
        <dbReference type="EMBL" id="ATB31411.1"/>
    </source>
</evidence>
<keyword evidence="6" id="KW-0472">Membrane</keyword>
<evidence type="ECO:0000313" key="9">
    <source>
        <dbReference type="Proteomes" id="UP000217289"/>
    </source>
</evidence>
<evidence type="ECO:0000256" key="1">
    <source>
        <dbReference type="ARBA" id="ARBA00000085"/>
    </source>
</evidence>
<dbReference type="KEGG" id="mbd:MEBOL_004874"/>
<proteinExistence type="predicted"/>
<dbReference type="Gene3D" id="3.40.50.2300">
    <property type="match status" value="1"/>
</dbReference>
<evidence type="ECO:0000256" key="4">
    <source>
        <dbReference type="PROSITE-ProRule" id="PRU00169"/>
    </source>
</evidence>
<name>A0A250IJP4_9BACT</name>